<dbReference type="Proteomes" id="UP000265643">
    <property type="component" value="Unassembled WGS sequence"/>
</dbReference>
<feature type="transmembrane region" description="Helical" evidence="1">
    <location>
        <begin position="117"/>
        <end position="137"/>
    </location>
</feature>
<dbReference type="Pfam" id="PF10825">
    <property type="entry name" value="DUF2752"/>
    <property type="match status" value="1"/>
</dbReference>
<keyword evidence="1" id="KW-1133">Transmembrane helix</keyword>
<sequence length="159" mass="18401">MRQLKEDFKRGSGAILGIALFYYILSKIQYSTCPFLMLTGIPCPFCGMTRAAFGLLRGDFLFAWQANPMIYGLLVLGMAFVIVRSGKKNDSNMEEISENQSVSEKFRKKRATICKKIVGLFFILLILVYLIRMITMFPDQWPMLYYQGNDLQRVIRFFC</sequence>
<feature type="transmembrane region" description="Helical" evidence="1">
    <location>
        <begin position="12"/>
        <end position="30"/>
    </location>
</feature>
<comment type="caution">
    <text evidence="2">The sequence shown here is derived from an EMBL/GenBank/DDBJ whole genome shotgun (WGS) entry which is preliminary data.</text>
</comment>
<keyword evidence="3" id="KW-1185">Reference proteome</keyword>
<proteinExistence type="predicted"/>
<keyword evidence="1" id="KW-0812">Transmembrane</keyword>
<dbReference type="InterPro" id="IPR021215">
    <property type="entry name" value="DUF2752"/>
</dbReference>
<keyword evidence="1" id="KW-0472">Membrane</keyword>
<name>A0A391NWZ1_9FIRM</name>
<reference evidence="3" key="1">
    <citation type="submission" date="2018-09" db="EMBL/GenBank/DDBJ databases">
        <title>Draft Genome Sequence of Mediterraneibacter sp. KCTC 15684.</title>
        <authorList>
            <person name="Kim J.S."/>
            <person name="Han K.I."/>
            <person name="Suh M.K."/>
            <person name="Lee K.C."/>
            <person name="Eom M.K."/>
            <person name="Lee J.H."/>
            <person name="Park S.H."/>
            <person name="Kang S.W."/>
            <person name="Park J.E."/>
            <person name="Oh B.S."/>
            <person name="Yu S.Y."/>
            <person name="Choi S.H."/>
            <person name="Lee D.H."/>
            <person name="Yoon H."/>
            <person name="Kim B."/>
            <person name="Yang S.J."/>
            <person name="Lee J.S."/>
        </authorList>
    </citation>
    <scope>NUCLEOTIDE SEQUENCE [LARGE SCALE GENOMIC DNA]</scope>
    <source>
        <strain evidence="3">KCTC 15684</strain>
    </source>
</reference>
<organism evidence="2 3">
    <name type="scientific">Mediterraneibacter butyricigenes</name>
    <dbReference type="NCBI Taxonomy" id="2316025"/>
    <lineage>
        <taxon>Bacteria</taxon>
        <taxon>Bacillati</taxon>
        <taxon>Bacillota</taxon>
        <taxon>Clostridia</taxon>
        <taxon>Lachnospirales</taxon>
        <taxon>Lachnospiraceae</taxon>
        <taxon>Mediterraneibacter</taxon>
    </lineage>
</organism>
<evidence type="ECO:0000313" key="2">
    <source>
        <dbReference type="EMBL" id="GCA65694.1"/>
    </source>
</evidence>
<gene>
    <name evidence="2" type="ORF">KGMB01110_01300</name>
</gene>
<evidence type="ECO:0008006" key="4">
    <source>
        <dbReference type="Google" id="ProtNLM"/>
    </source>
</evidence>
<dbReference type="AlphaFoldDB" id="A0A391NWZ1"/>
<accession>A0A391NWZ1</accession>
<dbReference type="RefSeq" id="WP_170141669.1">
    <property type="nucleotide sequence ID" value="NZ_BHGK01000001.1"/>
</dbReference>
<protein>
    <recommendedName>
        <fullName evidence="4">DUF2752 domain-containing protein</fullName>
    </recommendedName>
</protein>
<evidence type="ECO:0000313" key="3">
    <source>
        <dbReference type="Proteomes" id="UP000265643"/>
    </source>
</evidence>
<dbReference type="EMBL" id="BHGK01000001">
    <property type="protein sequence ID" value="GCA65694.1"/>
    <property type="molecule type" value="Genomic_DNA"/>
</dbReference>
<evidence type="ECO:0000256" key="1">
    <source>
        <dbReference type="SAM" id="Phobius"/>
    </source>
</evidence>
<feature type="transmembrane region" description="Helical" evidence="1">
    <location>
        <begin position="62"/>
        <end position="83"/>
    </location>
</feature>